<dbReference type="AlphaFoldDB" id="A0A1Q8EIW4"/>
<comment type="caution">
    <text evidence="1">The sequence shown here is derived from an EMBL/GenBank/DDBJ whole genome shotgun (WGS) entry which is preliminary data.</text>
</comment>
<dbReference type="OrthoDB" id="6900443at2"/>
<name>A0A1Q8EIW4_9PSED</name>
<accession>A0A1Q8EIW4</accession>
<evidence type="ECO:0000313" key="1">
    <source>
        <dbReference type="EMBL" id="OLF51731.1"/>
    </source>
</evidence>
<dbReference type="RefSeq" id="WP_075121496.1">
    <property type="nucleotide sequence ID" value="NZ_MSCT01000020.1"/>
</dbReference>
<dbReference type="EMBL" id="MSCT01000020">
    <property type="protein sequence ID" value="OLF51731.1"/>
    <property type="molecule type" value="Genomic_DNA"/>
</dbReference>
<dbReference type="Proteomes" id="UP000185578">
    <property type="component" value="Unassembled WGS sequence"/>
</dbReference>
<protein>
    <submittedName>
        <fullName evidence="1">Uncharacterized protein</fullName>
    </submittedName>
</protein>
<sequence>MTGIGAASINPYPLAATPQKLNIAEPQANPLDEQAPRMADDSDAVSADMQEYGAEADLTSTSADVIAQLQKQIDETKKTLLEQQAQLSRVQRGRANDEQKALQALEVQTQIAVTSSKLQVLQEALLQALTARINTTA</sequence>
<organism evidence="1 2">
    <name type="scientific">Pseudomonas chlororaphis</name>
    <dbReference type="NCBI Taxonomy" id="587753"/>
    <lineage>
        <taxon>Bacteria</taxon>
        <taxon>Pseudomonadati</taxon>
        <taxon>Pseudomonadota</taxon>
        <taxon>Gammaproteobacteria</taxon>
        <taxon>Pseudomonadales</taxon>
        <taxon>Pseudomonadaceae</taxon>
        <taxon>Pseudomonas</taxon>
    </lineage>
</organism>
<reference evidence="1 2" key="1">
    <citation type="submission" date="2016-12" db="EMBL/GenBank/DDBJ databases">
        <authorList>
            <person name="Song W.-J."/>
            <person name="Kurnit D.M."/>
        </authorList>
    </citation>
    <scope>NUCLEOTIDE SEQUENCE [LARGE SCALE GENOMIC DNA]</scope>
    <source>
        <strain evidence="1 2">PCL1601</strain>
    </source>
</reference>
<gene>
    <name evidence="1" type="ORF">BTN82_23595</name>
</gene>
<proteinExistence type="predicted"/>
<evidence type="ECO:0000313" key="2">
    <source>
        <dbReference type="Proteomes" id="UP000185578"/>
    </source>
</evidence>